<dbReference type="PANTHER" id="PTHR33050:SF7">
    <property type="entry name" value="RIBONUCLEASE H"/>
    <property type="match status" value="1"/>
</dbReference>
<reference evidence="8" key="1">
    <citation type="journal article" date="2016" name="Insect Biochem. Mol. Biol.">
        <title>Multifaceted biological insights from a draft genome sequence of the tobacco hornworm moth, Manduca sexta.</title>
        <authorList>
            <person name="Kanost M.R."/>
            <person name="Arrese E.L."/>
            <person name="Cao X."/>
            <person name="Chen Y.R."/>
            <person name="Chellapilla S."/>
            <person name="Goldsmith M.R."/>
            <person name="Grosse-Wilde E."/>
            <person name="Heckel D.G."/>
            <person name="Herndon N."/>
            <person name="Jiang H."/>
            <person name="Papanicolaou A."/>
            <person name="Qu J."/>
            <person name="Soulages J.L."/>
            <person name="Vogel H."/>
            <person name="Walters J."/>
            <person name="Waterhouse R.M."/>
            <person name="Ahn S.J."/>
            <person name="Almeida F.C."/>
            <person name="An C."/>
            <person name="Aqrawi P."/>
            <person name="Bretschneider A."/>
            <person name="Bryant W.B."/>
            <person name="Bucks S."/>
            <person name="Chao H."/>
            <person name="Chevignon G."/>
            <person name="Christen J.M."/>
            <person name="Clarke D.F."/>
            <person name="Dittmer N.T."/>
            <person name="Ferguson L.C.F."/>
            <person name="Garavelou S."/>
            <person name="Gordon K.H.J."/>
            <person name="Gunaratna R.T."/>
            <person name="Han Y."/>
            <person name="Hauser F."/>
            <person name="He Y."/>
            <person name="Heidel-Fischer H."/>
            <person name="Hirsh A."/>
            <person name="Hu Y."/>
            <person name="Jiang H."/>
            <person name="Kalra D."/>
            <person name="Klinner C."/>
            <person name="Konig C."/>
            <person name="Kovar C."/>
            <person name="Kroll A.R."/>
            <person name="Kuwar S.S."/>
            <person name="Lee S.L."/>
            <person name="Lehman R."/>
            <person name="Li K."/>
            <person name="Li Z."/>
            <person name="Liang H."/>
            <person name="Lovelace S."/>
            <person name="Lu Z."/>
            <person name="Mansfield J.H."/>
            <person name="McCulloch K.J."/>
            <person name="Mathew T."/>
            <person name="Morton B."/>
            <person name="Muzny D.M."/>
            <person name="Neunemann D."/>
            <person name="Ongeri F."/>
            <person name="Pauchet Y."/>
            <person name="Pu L.L."/>
            <person name="Pyrousis I."/>
            <person name="Rao X.J."/>
            <person name="Redding A."/>
            <person name="Roesel C."/>
            <person name="Sanchez-Gracia A."/>
            <person name="Schaack S."/>
            <person name="Shukla A."/>
            <person name="Tetreau G."/>
            <person name="Wang Y."/>
            <person name="Xiong G.H."/>
            <person name="Traut W."/>
            <person name="Walsh T.K."/>
            <person name="Worley K.C."/>
            <person name="Wu D."/>
            <person name="Wu W."/>
            <person name="Wu Y.Q."/>
            <person name="Zhang X."/>
            <person name="Zou Z."/>
            <person name="Zucker H."/>
            <person name="Briscoe A.D."/>
            <person name="Burmester T."/>
            <person name="Clem R.J."/>
            <person name="Feyereisen R."/>
            <person name="Grimmelikhuijzen C.J.P."/>
            <person name="Hamodrakas S.J."/>
            <person name="Hansson B.S."/>
            <person name="Huguet E."/>
            <person name="Jermiin L.S."/>
            <person name="Lan Q."/>
            <person name="Lehman H.K."/>
            <person name="Lorenzen M."/>
            <person name="Merzendorfer H."/>
            <person name="Michalopoulos I."/>
            <person name="Morton D.B."/>
            <person name="Muthukrishnan S."/>
            <person name="Oakeshott J.G."/>
            <person name="Palmer W."/>
            <person name="Park Y."/>
            <person name="Passarelli A.L."/>
            <person name="Rozas J."/>
            <person name="Schwartz L.M."/>
            <person name="Smith W."/>
            <person name="Southgate A."/>
            <person name="Vilcinskas A."/>
            <person name="Vogt R."/>
            <person name="Wang P."/>
            <person name="Werren J."/>
            <person name="Yu X.Q."/>
            <person name="Zhou J.J."/>
            <person name="Brown S.J."/>
            <person name="Scherer S.E."/>
            <person name="Richards S."/>
            <person name="Blissard G.W."/>
        </authorList>
    </citation>
    <scope>NUCLEOTIDE SEQUENCE</scope>
</reference>
<accession>A0A921ZGE7</accession>
<dbReference type="Proteomes" id="UP000791440">
    <property type="component" value="Unassembled WGS sequence"/>
</dbReference>
<reference evidence="8" key="2">
    <citation type="submission" date="2020-12" db="EMBL/GenBank/DDBJ databases">
        <authorList>
            <person name="Kanost M."/>
        </authorList>
    </citation>
    <scope>NUCLEOTIDE SEQUENCE</scope>
</reference>
<feature type="domain" description="Reverse transcriptase RNase H-like" evidence="7">
    <location>
        <begin position="5"/>
        <end position="79"/>
    </location>
</feature>
<keyword evidence="9" id="KW-1185">Reference proteome</keyword>
<dbReference type="GO" id="GO:0003964">
    <property type="term" value="F:RNA-directed DNA polymerase activity"/>
    <property type="evidence" value="ECO:0007669"/>
    <property type="project" value="UniProtKB-KW"/>
</dbReference>
<proteinExistence type="predicted"/>
<dbReference type="GO" id="GO:0016787">
    <property type="term" value="F:hydrolase activity"/>
    <property type="evidence" value="ECO:0007669"/>
    <property type="project" value="UniProtKB-KW"/>
</dbReference>
<keyword evidence="4" id="KW-0255">Endonuclease</keyword>
<dbReference type="AlphaFoldDB" id="A0A921ZGE7"/>
<keyword evidence="2" id="KW-0548">Nucleotidyltransferase</keyword>
<protein>
    <recommendedName>
        <fullName evidence="7">Reverse transcriptase RNase H-like domain-containing protein</fullName>
    </recommendedName>
</protein>
<evidence type="ECO:0000313" key="8">
    <source>
        <dbReference type="EMBL" id="KAG6457274.1"/>
    </source>
</evidence>
<dbReference type="Pfam" id="PF17917">
    <property type="entry name" value="RT_RNaseH"/>
    <property type="match status" value="1"/>
</dbReference>
<dbReference type="GO" id="GO:0004519">
    <property type="term" value="F:endonuclease activity"/>
    <property type="evidence" value="ECO:0007669"/>
    <property type="project" value="UniProtKB-KW"/>
</dbReference>
<keyword evidence="5" id="KW-0378">Hydrolase</keyword>
<dbReference type="EMBL" id="JH668542">
    <property type="protein sequence ID" value="KAG6457274.1"/>
    <property type="molecule type" value="Genomic_DNA"/>
</dbReference>
<dbReference type="CDD" id="cd09275">
    <property type="entry name" value="RNase_HI_RT_DIRS1"/>
    <property type="match status" value="1"/>
</dbReference>
<dbReference type="PANTHER" id="PTHR33050">
    <property type="entry name" value="REVERSE TRANSCRIPTASE DOMAIN-CONTAINING PROTEIN"/>
    <property type="match status" value="1"/>
</dbReference>
<dbReference type="InterPro" id="IPR052055">
    <property type="entry name" value="Hepadnavirus_pol/RT"/>
</dbReference>
<gene>
    <name evidence="8" type="ORF">O3G_MSEX010212</name>
</gene>
<evidence type="ECO:0000256" key="5">
    <source>
        <dbReference type="ARBA" id="ARBA00022801"/>
    </source>
</evidence>
<evidence type="ECO:0000256" key="3">
    <source>
        <dbReference type="ARBA" id="ARBA00022722"/>
    </source>
</evidence>
<keyword evidence="3" id="KW-0540">Nuclease</keyword>
<comment type="caution">
    <text evidence="8">The sequence shown here is derived from an EMBL/GenBank/DDBJ whole genome shotgun (WGS) entry which is preliminary data.</text>
</comment>
<evidence type="ECO:0000256" key="1">
    <source>
        <dbReference type="ARBA" id="ARBA00022679"/>
    </source>
</evidence>
<keyword evidence="6" id="KW-0695">RNA-directed DNA polymerase</keyword>
<evidence type="ECO:0000256" key="4">
    <source>
        <dbReference type="ARBA" id="ARBA00022759"/>
    </source>
</evidence>
<evidence type="ECO:0000256" key="2">
    <source>
        <dbReference type="ARBA" id="ARBA00022695"/>
    </source>
</evidence>
<evidence type="ECO:0000259" key="7">
    <source>
        <dbReference type="Pfam" id="PF17917"/>
    </source>
</evidence>
<evidence type="ECO:0000256" key="6">
    <source>
        <dbReference type="ARBA" id="ARBA00022918"/>
    </source>
</evidence>
<name>A0A921ZGE7_MANSE</name>
<evidence type="ECO:0000313" key="9">
    <source>
        <dbReference type="Proteomes" id="UP000791440"/>
    </source>
</evidence>
<sequence length="271" mass="31307">MKEPEIYLATDTSNTGWGAELENKLISGLWTTSQEKWHINKKEMFVVYKILLKYQIALQNKSILIQSDNKTVVAYLKNQGGTKSATLLKLAGDILNLANCRKIEIQIEHIPGQYNIISDRLSRGKSLPDWHLSKSILKVIFNKWGTPCIDLFATQESAVVARYVTRFPCKQAEYVNAFTKMWAYKLAWIFPPPPLIPRILQHLKQSQGTFLLVVPRWENVFWRPILKKRALDRPFTIRNLHNPLIELQTNHPPPKIQNLCLEVWKVRGGPI</sequence>
<keyword evidence="1" id="KW-0808">Transferase</keyword>
<dbReference type="InterPro" id="IPR041373">
    <property type="entry name" value="RT_RNaseH"/>
</dbReference>
<organism evidence="8 9">
    <name type="scientific">Manduca sexta</name>
    <name type="common">Tobacco hawkmoth</name>
    <name type="synonym">Tobacco hornworm</name>
    <dbReference type="NCBI Taxonomy" id="7130"/>
    <lineage>
        <taxon>Eukaryota</taxon>
        <taxon>Metazoa</taxon>
        <taxon>Ecdysozoa</taxon>
        <taxon>Arthropoda</taxon>
        <taxon>Hexapoda</taxon>
        <taxon>Insecta</taxon>
        <taxon>Pterygota</taxon>
        <taxon>Neoptera</taxon>
        <taxon>Endopterygota</taxon>
        <taxon>Lepidoptera</taxon>
        <taxon>Glossata</taxon>
        <taxon>Ditrysia</taxon>
        <taxon>Bombycoidea</taxon>
        <taxon>Sphingidae</taxon>
        <taxon>Sphinginae</taxon>
        <taxon>Sphingini</taxon>
        <taxon>Manduca</taxon>
    </lineage>
</organism>